<dbReference type="Pfam" id="PF09382">
    <property type="entry name" value="RQC"/>
    <property type="match status" value="1"/>
</dbReference>
<accession>A0A5C3QA73</accession>
<dbReference type="Pfam" id="PF00270">
    <property type="entry name" value="DEAD"/>
    <property type="match status" value="1"/>
</dbReference>
<evidence type="ECO:0000259" key="12">
    <source>
        <dbReference type="PROSITE" id="PS51192"/>
    </source>
</evidence>
<keyword evidence="4 11" id="KW-0378">Hydrolase</keyword>
<name>A0A5C3QA73_9AGAR</name>
<dbReference type="GO" id="GO:0000729">
    <property type="term" value="P:DNA double-strand break processing"/>
    <property type="evidence" value="ECO:0007669"/>
    <property type="project" value="UniProtKB-ARBA"/>
</dbReference>
<dbReference type="Pfam" id="PF16124">
    <property type="entry name" value="RecQ_Zn_bind"/>
    <property type="match status" value="1"/>
</dbReference>
<keyword evidence="7" id="KW-0238">DNA-binding</keyword>
<dbReference type="GO" id="GO:0006260">
    <property type="term" value="P:DNA replication"/>
    <property type="evidence" value="ECO:0007669"/>
    <property type="project" value="InterPro"/>
</dbReference>
<keyword evidence="3 11" id="KW-0547">Nucleotide-binding</keyword>
<sequence>MPPSTAAPYELEIVRVLRNTFGLESFRTNQREAITGTLQGKDVFVLMPTGGGKSLCYQLPAVCETGKTRGVTFVVSPLLALMHDQVGALEKKGVDVLLWNSERTQDDVKIIMQRLSMRGGGLPKVVYITPEKIKESALLRSKLKELYDGKQIARFVIDEAHCISSWGRDFRDAYQELHVLREEYPDVPIMALTATANRTVADDIRLRLRMRPTCISLTQSFNRPNLFYTILPKQTGKKGKGLEAMASFIKERHPRHSGVIYCFSRNDCEKVAMTLRNEHGLGAKHFHAGMDAAEKAATQAEWQSGRVAIIVATIAFGMGIDKADVRFVIHHSAPKSMDGYYQETGRAGRDGKPADCVLYYDYGDCKKLIQLIRSDRSRDRPSPANMKRQEDGVREVIEFCHNNTECRRSYVLRYFGETFSPADCKRSCDTCVNAQQNQLTTTDATKQAKTIIQLVETLSDGLETNVSEKQAMNCYTGANLKELRDKGLDRHPLFGAGKGQPKELVSRLFADLIVGNALELVSKENSAGWHTTYVTTGSKVQSFRSAKKIMVSYRPSGMAFTTTGRANSGSQ</sequence>
<dbReference type="PROSITE" id="PS00690">
    <property type="entry name" value="DEAH_ATP_HELICASE"/>
    <property type="match status" value="1"/>
</dbReference>
<evidence type="ECO:0000313" key="15">
    <source>
        <dbReference type="Proteomes" id="UP000305067"/>
    </source>
</evidence>
<dbReference type="InterPro" id="IPR011545">
    <property type="entry name" value="DEAD/DEAH_box_helicase_dom"/>
</dbReference>
<dbReference type="GO" id="GO:0031422">
    <property type="term" value="C:RecQ family helicase-topoisomerase III complex"/>
    <property type="evidence" value="ECO:0007669"/>
    <property type="project" value="UniProtKB-ARBA"/>
</dbReference>
<dbReference type="CDD" id="cd18794">
    <property type="entry name" value="SF2_C_RecQ"/>
    <property type="match status" value="1"/>
</dbReference>
<dbReference type="GO" id="GO:0000724">
    <property type="term" value="P:double-strand break repair via homologous recombination"/>
    <property type="evidence" value="ECO:0007669"/>
    <property type="project" value="UniProtKB-ARBA"/>
</dbReference>
<dbReference type="InterPro" id="IPR018982">
    <property type="entry name" value="RQC_domain"/>
</dbReference>
<evidence type="ECO:0000256" key="7">
    <source>
        <dbReference type="ARBA" id="ARBA00023125"/>
    </source>
</evidence>
<dbReference type="EC" id="5.6.2.4" evidence="11"/>
<dbReference type="AlphaFoldDB" id="A0A5C3QA73"/>
<dbReference type="GO" id="GO:0005524">
    <property type="term" value="F:ATP binding"/>
    <property type="evidence" value="ECO:0007669"/>
    <property type="project" value="UniProtKB-KW"/>
</dbReference>
<organism evidence="14 15">
    <name type="scientific">Pterulicium gracile</name>
    <dbReference type="NCBI Taxonomy" id="1884261"/>
    <lineage>
        <taxon>Eukaryota</taxon>
        <taxon>Fungi</taxon>
        <taxon>Dikarya</taxon>
        <taxon>Basidiomycota</taxon>
        <taxon>Agaricomycotina</taxon>
        <taxon>Agaricomycetes</taxon>
        <taxon>Agaricomycetidae</taxon>
        <taxon>Agaricales</taxon>
        <taxon>Pleurotineae</taxon>
        <taxon>Pterulaceae</taxon>
        <taxon>Pterulicium</taxon>
    </lineage>
</organism>
<proteinExistence type="inferred from homology"/>
<feature type="domain" description="Helicase ATP-binding" evidence="12">
    <location>
        <begin position="34"/>
        <end position="214"/>
    </location>
</feature>
<dbReference type="PANTHER" id="PTHR13710">
    <property type="entry name" value="DNA HELICASE RECQ FAMILY MEMBER"/>
    <property type="match status" value="1"/>
</dbReference>
<dbReference type="InterPro" id="IPR036388">
    <property type="entry name" value="WH-like_DNA-bd_sf"/>
</dbReference>
<protein>
    <recommendedName>
        <fullName evidence="11">ATP-dependent DNA helicase</fullName>
        <ecNumber evidence="11">5.6.2.4</ecNumber>
    </recommendedName>
</protein>
<dbReference type="PROSITE" id="PS51194">
    <property type="entry name" value="HELICASE_CTER"/>
    <property type="match status" value="1"/>
</dbReference>
<evidence type="ECO:0000256" key="10">
    <source>
        <dbReference type="ARBA" id="ARBA00034617"/>
    </source>
</evidence>
<dbReference type="NCBIfam" id="TIGR00614">
    <property type="entry name" value="recQ_fam"/>
    <property type="match status" value="1"/>
</dbReference>
<dbReference type="EMBL" id="ML178838">
    <property type="protein sequence ID" value="TFK98661.1"/>
    <property type="molecule type" value="Genomic_DNA"/>
</dbReference>
<keyword evidence="6 11" id="KW-0067">ATP-binding</keyword>
<dbReference type="InterPro" id="IPR002464">
    <property type="entry name" value="DNA/RNA_helicase_DEAH_CS"/>
</dbReference>
<comment type="subcellular location">
    <subcellularLocation>
        <location evidence="1 11">Nucleus</location>
    </subcellularLocation>
</comment>
<dbReference type="Proteomes" id="UP000305067">
    <property type="component" value="Unassembled WGS sequence"/>
</dbReference>
<dbReference type="SMART" id="SM00487">
    <property type="entry name" value="DEXDc"/>
    <property type="match status" value="1"/>
</dbReference>
<comment type="catalytic activity">
    <reaction evidence="10 11">
        <text>Couples ATP hydrolysis with the unwinding of duplex DNA by translocating in the 3'-5' direction.</text>
        <dbReference type="EC" id="5.6.2.4"/>
    </reaction>
</comment>
<keyword evidence="15" id="KW-1185">Reference proteome</keyword>
<keyword evidence="5 11" id="KW-0347">Helicase</keyword>
<evidence type="ECO:0000259" key="13">
    <source>
        <dbReference type="PROSITE" id="PS51194"/>
    </source>
</evidence>
<dbReference type="CDD" id="cd17920">
    <property type="entry name" value="DEXHc_RecQ"/>
    <property type="match status" value="1"/>
</dbReference>
<reference evidence="14 15" key="1">
    <citation type="journal article" date="2019" name="Nat. Ecol. Evol.">
        <title>Megaphylogeny resolves global patterns of mushroom evolution.</title>
        <authorList>
            <person name="Varga T."/>
            <person name="Krizsan K."/>
            <person name="Foldi C."/>
            <person name="Dima B."/>
            <person name="Sanchez-Garcia M."/>
            <person name="Sanchez-Ramirez S."/>
            <person name="Szollosi G.J."/>
            <person name="Szarkandi J.G."/>
            <person name="Papp V."/>
            <person name="Albert L."/>
            <person name="Andreopoulos W."/>
            <person name="Angelini C."/>
            <person name="Antonin V."/>
            <person name="Barry K.W."/>
            <person name="Bougher N.L."/>
            <person name="Buchanan P."/>
            <person name="Buyck B."/>
            <person name="Bense V."/>
            <person name="Catcheside P."/>
            <person name="Chovatia M."/>
            <person name="Cooper J."/>
            <person name="Damon W."/>
            <person name="Desjardin D."/>
            <person name="Finy P."/>
            <person name="Geml J."/>
            <person name="Haridas S."/>
            <person name="Hughes K."/>
            <person name="Justo A."/>
            <person name="Karasinski D."/>
            <person name="Kautmanova I."/>
            <person name="Kiss B."/>
            <person name="Kocsube S."/>
            <person name="Kotiranta H."/>
            <person name="LaButti K.M."/>
            <person name="Lechner B.E."/>
            <person name="Liimatainen K."/>
            <person name="Lipzen A."/>
            <person name="Lukacs Z."/>
            <person name="Mihaltcheva S."/>
            <person name="Morgado L.N."/>
            <person name="Niskanen T."/>
            <person name="Noordeloos M.E."/>
            <person name="Ohm R.A."/>
            <person name="Ortiz-Santana B."/>
            <person name="Ovrebo C."/>
            <person name="Racz N."/>
            <person name="Riley R."/>
            <person name="Savchenko A."/>
            <person name="Shiryaev A."/>
            <person name="Soop K."/>
            <person name="Spirin V."/>
            <person name="Szebenyi C."/>
            <person name="Tomsovsky M."/>
            <person name="Tulloss R.E."/>
            <person name="Uehling J."/>
            <person name="Grigoriev I.V."/>
            <person name="Vagvolgyi C."/>
            <person name="Papp T."/>
            <person name="Martin F.M."/>
            <person name="Miettinen O."/>
            <person name="Hibbett D.S."/>
            <person name="Nagy L.G."/>
        </authorList>
    </citation>
    <scope>NUCLEOTIDE SEQUENCE [LARGE SCALE GENOMIC DNA]</scope>
    <source>
        <strain evidence="14 15">CBS 309.79</strain>
    </source>
</reference>
<dbReference type="PANTHER" id="PTHR13710:SF149">
    <property type="entry name" value="ATP-DEPENDENT DNA HELICASE TLH2"/>
    <property type="match status" value="1"/>
</dbReference>
<comment type="catalytic activity">
    <reaction evidence="11">
        <text>ATP + H2O = ADP + phosphate + H(+)</text>
        <dbReference type="Rhea" id="RHEA:13065"/>
        <dbReference type="ChEBI" id="CHEBI:15377"/>
        <dbReference type="ChEBI" id="CHEBI:15378"/>
        <dbReference type="ChEBI" id="CHEBI:30616"/>
        <dbReference type="ChEBI" id="CHEBI:43474"/>
        <dbReference type="ChEBI" id="CHEBI:456216"/>
    </reaction>
</comment>
<dbReference type="GO" id="GO:0031573">
    <property type="term" value="P:mitotic intra-S DNA damage checkpoint signaling"/>
    <property type="evidence" value="ECO:0007669"/>
    <property type="project" value="UniProtKB-ARBA"/>
</dbReference>
<dbReference type="SUPFAM" id="SSF46785">
    <property type="entry name" value="Winged helix' DNA-binding domain"/>
    <property type="match status" value="1"/>
</dbReference>
<comment type="similarity">
    <text evidence="2 11">Belongs to the helicase family. RecQ subfamily.</text>
</comment>
<gene>
    <name evidence="14" type="ORF">BDV98DRAFT_613709</name>
</gene>
<dbReference type="Gene3D" id="3.40.50.300">
    <property type="entry name" value="P-loop containing nucleotide triphosphate hydrolases"/>
    <property type="match status" value="2"/>
</dbReference>
<evidence type="ECO:0000256" key="11">
    <source>
        <dbReference type="RuleBase" id="RU364117"/>
    </source>
</evidence>
<keyword evidence="9 11" id="KW-0539">Nucleus</keyword>
<dbReference type="GO" id="GO:0009378">
    <property type="term" value="F:four-way junction helicase activity"/>
    <property type="evidence" value="ECO:0007669"/>
    <property type="project" value="TreeGrafter"/>
</dbReference>
<evidence type="ECO:0000256" key="9">
    <source>
        <dbReference type="ARBA" id="ARBA00023242"/>
    </source>
</evidence>
<evidence type="ECO:0000256" key="6">
    <source>
        <dbReference type="ARBA" id="ARBA00022840"/>
    </source>
</evidence>
<evidence type="ECO:0000256" key="5">
    <source>
        <dbReference type="ARBA" id="ARBA00022806"/>
    </source>
</evidence>
<dbReference type="SMART" id="SM00490">
    <property type="entry name" value="HELICc"/>
    <property type="match status" value="1"/>
</dbReference>
<keyword evidence="8" id="KW-0413">Isomerase</keyword>
<dbReference type="FunFam" id="3.40.50.300:FF:000340">
    <property type="entry name" value="Bloom syndrome, RecQ helicase"/>
    <property type="match status" value="1"/>
</dbReference>
<dbReference type="SMART" id="SM00956">
    <property type="entry name" value="RQC"/>
    <property type="match status" value="1"/>
</dbReference>
<evidence type="ECO:0000256" key="3">
    <source>
        <dbReference type="ARBA" id="ARBA00022741"/>
    </source>
</evidence>
<dbReference type="GO" id="GO:0005737">
    <property type="term" value="C:cytoplasm"/>
    <property type="evidence" value="ECO:0007669"/>
    <property type="project" value="TreeGrafter"/>
</dbReference>
<evidence type="ECO:0000256" key="4">
    <source>
        <dbReference type="ARBA" id="ARBA00022801"/>
    </source>
</evidence>
<dbReference type="STRING" id="1884261.A0A5C3QA73"/>
<evidence type="ECO:0000256" key="2">
    <source>
        <dbReference type="ARBA" id="ARBA00005446"/>
    </source>
</evidence>
<dbReference type="Gene3D" id="1.10.10.10">
    <property type="entry name" value="Winged helix-like DNA-binding domain superfamily/Winged helix DNA-binding domain"/>
    <property type="match status" value="1"/>
</dbReference>
<dbReference type="InterPro" id="IPR014001">
    <property type="entry name" value="Helicase_ATP-bd"/>
</dbReference>
<dbReference type="GO" id="GO:0003677">
    <property type="term" value="F:DNA binding"/>
    <property type="evidence" value="ECO:0007669"/>
    <property type="project" value="UniProtKB-KW"/>
</dbReference>
<dbReference type="InterPro" id="IPR036390">
    <property type="entry name" value="WH_DNA-bd_sf"/>
</dbReference>
<dbReference type="PROSITE" id="PS51192">
    <property type="entry name" value="HELICASE_ATP_BIND_1"/>
    <property type="match status" value="1"/>
</dbReference>
<dbReference type="GO" id="GO:0043138">
    <property type="term" value="F:3'-5' DNA helicase activity"/>
    <property type="evidence" value="ECO:0007669"/>
    <property type="project" value="UniProtKB-EC"/>
</dbReference>
<dbReference type="Pfam" id="PF00271">
    <property type="entry name" value="Helicase_C"/>
    <property type="match status" value="1"/>
</dbReference>
<dbReference type="InterPro" id="IPR032284">
    <property type="entry name" value="RecQ_Zn-bd"/>
</dbReference>
<dbReference type="GO" id="GO:0005634">
    <property type="term" value="C:nucleus"/>
    <property type="evidence" value="ECO:0007669"/>
    <property type="project" value="UniProtKB-SubCell"/>
</dbReference>
<feature type="domain" description="Helicase C-terminal" evidence="13">
    <location>
        <begin position="241"/>
        <end position="394"/>
    </location>
</feature>
<dbReference type="OrthoDB" id="10261556at2759"/>
<dbReference type="SUPFAM" id="SSF52540">
    <property type="entry name" value="P-loop containing nucleoside triphosphate hydrolases"/>
    <property type="match status" value="1"/>
</dbReference>
<dbReference type="GO" id="GO:0016887">
    <property type="term" value="F:ATP hydrolysis activity"/>
    <property type="evidence" value="ECO:0007669"/>
    <property type="project" value="RHEA"/>
</dbReference>
<evidence type="ECO:0000256" key="1">
    <source>
        <dbReference type="ARBA" id="ARBA00004123"/>
    </source>
</evidence>
<dbReference type="FunFam" id="3.40.50.300:FF:000296">
    <property type="entry name" value="ATP-dependent DNA helicase RecQ"/>
    <property type="match status" value="1"/>
</dbReference>
<dbReference type="InterPro" id="IPR001650">
    <property type="entry name" value="Helicase_C-like"/>
</dbReference>
<evidence type="ECO:0000256" key="8">
    <source>
        <dbReference type="ARBA" id="ARBA00023235"/>
    </source>
</evidence>
<dbReference type="InterPro" id="IPR004589">
    <property type="entry name" value="DNA_helicase_ATP-dep_RecQ"/>
</dbReference>
<evidence type="ECO:0000313" key="14">
    <source>
        <dbReference type="EMBL" id="TFK98661.1"/>
    </source>
</evidence>
<dbReference type="InterPro" id="IPR027417">
    <property type="entry name" value="P-loop_NTPase"/>
</dbReference>